<feature type="transmembrane region" description="Helical" evidence="1">
    <location>
        <begin position="139"/>
        <end position="160"/>
    </location>
</feature>
<proteinExistence type="predicted"/>
<comment type="caution">
    <text evidence="2">The sequence shown here is derived from an EMBL/GenBank/DDBJ whole genome shotgun (WGS) entry which is preliminary data.</text>
</comment>
<feature type="transmembrane region" description="Helical" evidence="1">
    <location>
        <begin position="6"/>
        <end position="24"/>
    </location>
</feature>
<keyword evidence="1" id="KW-1133">Transmembrane helix</keyword>
<dbReference type="RefSeq" id="WP_121587369.1">
    <property type="nucleotide sequence ID" value="NZ_RCHT01000027.1"/>
</dbReference>
<feature type="transmembrane region" description="Helical" evidence="1">
    <location>
        <begin position="67"/>
        <end position="89"/>
    </location>
</feature>
<feature type="transmembrane region" description="Helical" evidence="1">
    <location>
        <begin position="109"/>
        <end position="127"/>
    </location>
</feature>
<dbReference type="InterPro" id="IPR007563">
    <property type="entry name" value="DUF554"/>
</dbReference>
<evidence type="ECO:0000256" key="1">
    <source>
        <dbReference type="SAM" id="Phobius"/>
    </source>
</evidence>
<evidence type="ECO:0000313" key="3">
    <source>
        <dbReference type="Proteomes" id="UP000276301"/>
    </source>
</evidence>
<dbReference type="AlphaFoldDB" id="A0A498CKP8"/>
<dbReference type="PANTHER" id="PTHR36111:SF2">
    <property type="entry name" value="INNER MEMBRANE PROTEIN"/>
    <property type="match status" value="1"/>
</dbReference>
<keyword evidence="1" id="KW-0472">Membrane</keyword>
<sequence length="247" mass="25694">MGTIVNAISVIVGGMIGLLIRRGLPKKVEETAMKLLGLAVFLVGIEGVITSMVTVGADGRLSADGSLLLIASMVIGGVLGELCDIDAALVRGGKAIEAKFGREGFAKGFINASLIFCIGAMAIIGALNDGLTGDPSVLFIKSALDFICSIILGSTLGFGVVFAFIPVLAYQGAITLLAGVLAPIVSGPMLNAICMVGYTIVMCIGINFLEFTNIRTANLLPALLVPVVYTLAQPHVARFFDQVRQMF</sequence>
<keyword evidence="3" id="KW-1185">Reference proteome</keyword>
<name>A0A498CKP8_9FIRM</name>
<accession>A0A498CKP8</accession>
<dbReference type="Pfam" id="PF04474">
    <property type="entry name" value="DUF554"/>
    <property type="match status" value="1"/>
</dbReference>
<dbReference type="Proteomes" id="UP000276301">
    <property type="component" value="Unassembled WGS sequence"/>
</dbReference>
<gene>
    <name evidence="2" type="ORF">D4A47_11435</name>
</gene>
<organism evidence="2 3">
    <name type="scientific">Anaerotruncus massiliensis</name>
    <name type="common">ex Liu et al. 2021</name>
    <dbReference type="NCBI Taxonomy" id="2321404"/>
    <lineage>
        <taxon>Bacteria</taxon>
        <taxon>Bacillati</taxon>
        <taxon>Bacillota</taxon>
        <taxon>Clostridia</taxon>
        <taxon>Eubacteriales</taxon>
        <taxon>Oscillospiraceae</taxon>
        <taxon>Anaerotruncus</taxon>
    </lineage>
</organism>
<dbReference type="PANTHER" id="PTHR36111">
    <property type="entry name" value="INNER MEMBRANE PROTEIN-RELATED"/>
    <property type="match status" value="1"/>
</dbReference>
<feature type="transmembrane region" description="Helical" evidence="1">
    <location>
        <begin position="190"/>
        <end position="209"/>
    </location>
</feature>
<protein>
    <submittedName>
        <fullName evidence="2">DUF554 domain-containing protein</fullName>
    </submittedName>
</protein>
<feature type="transmembrane region" description="Helical" evidence="1">
    <location>
        <begin position="167"/>
        <end position="184"/>
    </location>
</feature>
<feature type="transmembrane region" description="Helical" evidence="1">
    <location>
        <begin position="36"/>
        <end position="55"/>
    </location>
</feature>
<dbReference type="EMBL" id="RCHT01000027">
    <property type="protein sequence ID" value="RLL08934.1"/>
    <property type="molecule type" value="Genomic_DNA"/>
</dbReference>
<reference evidence="2 3" key="1">
    <citation type="submission" date="2018-10" db="EMBL/GenBank/DDBJ databases">
        <title>Anaerotruncus faecis sp. nov., isolated from human feces.</title>
        <authorList>
            <person name="Wang Y.-J."/>
        </authorList>
    </citation>
    <scope>NUCLEOTIDE SEQUENCE [LARGE SCALE GENOMIC DNA]</scope>
    <source>
        <strain evidence="2 3">22A2-44</strain>
    </source>
</reference>
<keyword evidence="1" id="KW-0812">Transmembrane</keyword>
<evidence type="ECO:0000313" key="2">
    <source>
        <dbReference type="EMBL" id="RLL08934.1"/>
    </source>
</evidence>